<dbReference type="Proteomes" id="UP000019241">
    <property type="component" value="Unassembled WGS sequence"/>
</dbReference>
<gene>
    <name evidence="1" type="ORF">MCOL2_12709</name>
</gene>
<evidence type="ECO:0000313" key="2">
    <source>
        <dbReference type="Proteomes" id="UP000019241"/>
    </source>
</evidence>
<proteinExistence type="predicted"/>
<keyword evidence="1" id="KW-0418">Kinase</keyword>
<dbReference type="EMBL" id="AODM01000041">
    <property type="protein sequence ID" value="EUJ52747.1"/>
    <property type="molecule type" value="Genomic_DNA"/>
</dbReference>
<sequence>MKNVKLESRDDLNISYDGVYGGLAPYELGILANALQVFASKETLRSLQKKEKINNGLNLRSVKRFQKIIRYFYGKIITNLLL</sequence>
<organism evidence="1 2">
    <name type="scientific">Listeria fleischmannii FSL S10-1203</name>
    <dbReference type="NCBI Taxonomy" id="1265822"/>
    <lineage>
        <taxon>Bacteria</taxon>
        <taxon>Bacillati</taxon>
        <taxon>Bacillota</taxon>
        <taxon>Bacilli</taxon>
        <taxon>Bacillales</taxon>
        <taxon>Listeriaceae</taxon>
        <taxon>Listeria</taxon>
    </lineage>
</organism>
<dbReference type="PATRIC" id="fig|1265822.4.peg.2582"/>
<name>W7DKX5_9LIST</name>
<dbReference type="AlphaFoldDB" id="W7DKX5"/>
<keyword evidence="1" id="KW-0808">Transferase</keyword>
<protein>
    <submittedName>
        <fullName evidence="1">Lipid kinase</fullName>
    </submittedName>
</protein>
<reference evidence="1 2" key="1">
    <citation type="submission" date="2012-12" db="EMBL/GenBank/DDBJ databases">
        <title>Novel taxa of Listeriaceae from agricultural environments in the United States.</title>
        <authorList>
            <person name="den Bakker H.C."/>
            <person name="Allred A."/>
            <person name="Warchocki S."/>
            <person name="Wright E.M."/>
            <person name="Burrell A."/>
            <person name="Nightingale K.K."/>
            <person name="Kephart D."/>
            <person name="Wiedmann M."/>
        </authorList>
    </citation>
    <scope>NUCLEOTIDE SEQUENCE [LARGE SCALE GENOMIC DNA]</scope>
    <source>
        <strain evidence="1 2">FSL S10-1203</strain>
    </source>
</reference>
<accession>W7DKX5</accession>
<evidence type="ECO:0000313" key="1">
    <source>
        <dbReference type="EMBL" id="EUJ52747.1"/>
    </source>
</evidence>
<dbReference type="GO" id="GO:0016301">
    <property type="term" value="F:kinase activity"/>
    <property type="evidence" value="ECO:0007669"/>
    <property type="project" value="UniProtKB-KW"/>
</dbReference>
<comment type="caution">
    <text evidence="1">The sequence shown here is derived from an EMBL/GenBank/DDBJ whole genome shotgun (WGS) entry which is preliminary data.</text>
</comment>